<sequence>MMADDRAERLSARLESLPILRKRFRKGLDWIKQPADALGDNALLTTRALSLNFSALKVLVQWMPSQKVSVRTLEPEVKSLYKKMNHVPEEKRQPWIDAWSLRTMLSFALKRQREDNVQKLFKIIKLRRLEWAKAASRNRRPEENDGEDEEENGSGEEDEGDGDEQEDEQEDEEEEDDDDAKNDNNDEGSVPADAGAADDKEKEGEGAANDKEKEEDCTGEEGEEEEDQDADDVILEVPARSGSSSFGMQQKRDRLADLNAQIESLRDSITRYLGCFNS</sequence>
<feature type="compositionally biased region" description="Acidic residues" evidence="1">
    <location>
        <begin position="217"/>
        <end position="234"/>
    </location>
</feature>
<reference evidence="2" key="1">
    <citation type="submission" date="2021-02" db="EMBL/GenBank/DDBJ databases">
        <authorList>
            <person name="Dougan E. K."/>
            <person name="Rhodes N."/>
            <person name="Thang M."/>
            <person name="Chan C."/>
        </authorList>
    </citation>
    <scope>NUCLEOTIDE SEQUENCE</scope>
</reference>
<proteinExistence type="predicted"/>
<protein>
    <submittedName>
        <fullName evidence="2">Uncharacterized protein</fullName>
    </submittedName>
</protein>
<feature type="compositionally biased region" description="Acidic residues" evidence="1">
    <location>
        <begin position="144"/>
        <end position="180"/>
    </location>
</feature>
<comment type="caution">
    <text evidence="2">The sequence shown here is derived from an EMBL/GenBank/DDBJ whole genome shotgun (WGS) entry which is preliminary data.</text>
</comment>
<feature type="region of interest" description="Disordered" evidence="1">
    <location>
        <begin position="134"/>
        <end position="234"/>
    </location>
</feature>
<evidence type="ECO:0000313" key="3">
    <source>
        <dbReference type="Proteomes" id="UP000601435"/>
    </source>
</evidence>
<accession>A0A812M492</accession>
<evidence type="ECO:0000313" key="2">
    <source>
        <dbReference type="EMBL" id="CAE7250332.1"/>
    </source>
</evidence>
<keyword evidence="3" id="KW-1185">Reference proteome</keyword>
<dbReference type="AlphaFoldDB" id="A0A812M492"/>
<dbReference type="EMBL" id="CAJNJA010009771">
    <property type="protein sequence ID" value="CAE7250332.1"/>
    <property type="molecule type" value="Genomic_DNA"/>
</dbReference>
<feature type="compositionally biased region" description="Basic and acidic residues" evidence="1">
    <location>
        <begin position="197"/>
        <end position="216"/>
    </location>
</feature>
<organism evidence="2 3">
    <name type="scientific">Symbiodinium necroappetens</name>
    <dbReference type="NCBI Taxonomy" id="1628268"/>
    <lineage>
        <taxon>Eukaryota</taxon>
        <taxon>Sar</taxon>
        <taxon>Alveolata</taxon>
        <taxon>Dinophyceae</taxon>
        <taxon>Suessiales</taxon>
        <taxon>Symbiodiniaceae</taxon>
        <taxon>Symbiodinium</taxon>
    </lineage>
</organism>
<name>A0A812M492_9DINO</name>
<evidence type="ECO:0000256" key="1">
    <source>
        <dbReference type="SAM" id="MobiDB-lite"/>
    </source>
</evidence>
<dbReference type="Proteomes" id="UP000601435">
    <property type="component" value="Unassembled WGS sequence"/>
</dbReference>
<dbReference type="OrthoDB" id="445100at2759"/>
<gene>
    <name evidence="2" type="ORF">SNEC2469_LOCUS5143</name>
</gene>